<dbReference type="PRINTS" id="PR00337">
    <property type="entry name" value="LEUILEVALBP"/>
</dbReference>
<keyword evidence="3" id="KW-0732">Signal</keyword>
<accession>A0A1F2PHW3</accession>
<dbReference type="EMBL" id="LKEU01000027">
    <property type="protein sequence ID" value="OFV70909.1"/>
    <property type="molecule type" value="Genomic_DNA"/>
</dbReference>
<gene>
    <name evidence="6" type="ORF">ACWI_14950</name>
</gene>
<dbReference type="InterPro" id="IPR000709">
    <property type="entry name" value="Leu_Ile_Val-bd"/>
</dbReference>
<protein>
    <submittedName>
        <fullName evidence="6">Receptor family ligand binding region</fullName>
    </submittedName>
</protein>
<keyword evidence="4" id="KW-0029">Amino-acid transport</keyword>
<sequence length="383" mass="41429">MKKHLMVLSILAIIVSGGLLCFGCATETTKTSTLSVDVVYPFSEDYSQSFKNGIELAAREINDQGGILNQAIEVNYNDDGNNTNTAVEVATRIAENPGFPIVIGHRSTDDVLKVGSIYHQNNKLLFAPIIASSKLNLAQNPGAYLCAPSDDAMASELVGSMAAQGISRIAVVHSAGNTYGKDFIQKVEEHANAMGIEIVDAVSYLPNLDYFRYYVKKWDSMGAQAIVSACVGNDITALYEYLEKTGNTRPVFASYDIEVQAYTIPQSMKNLIQVTSYFNNTATAGAEAAFIQDYQQAYGLTPDLPAAQAYMTMHLAADAANQAQSLETEAIKKVLAENSFETVYGSLSFDKRLISGIPVFQKIYLNDQLVPRNNNTGGGNGGE</sequence>
<keyword evidence="2" id="KW-0813">Transport</keyword>
<evidence type="ECO:0000313" key="7">
    <source>
        <dbReference type="Proteomes" id="UP000176244"/>
    </source>
</evidence>
<comment type="similarity">
    <text evidence="1">Belongs to the leucine-binding protein family.</text>
</comment>
<organism evidence="6 7">
    <name type="scientific">Acetobacterium wieringae</name>
    <dbReference type="NCBI Taxonomy" id="52694"/>
    <lineage>
        <taxon>Bacteria</taxon>
        <taxon>Bacillati</taxon>
        <taxon>Bacillota</taxon>
        <taxon>Clostridia</taxon>
        <taxon>Eubacteriales</taxon>
        <taxon>Eubacteriaceae</taxon>
        <taxon>Acetobacterium</taxon>
    </lineage>
</organism>
<evidence type="ECO:0000256" key="1">
    <source>
        <dbReference type="ARBA" id="ARBA00010062"/>
    </source>
</evidence>
<name>A0A1F2PHW3_9FIRM</name>
<dbReference type="GO" id="GO:0006865">
    <property type="term" value="P:amino acid transport"/>
    <property type="evidence" value="ECO:0007669"/>
    <property type="project" value="UniProtKB-KW"/>
</dbReference>
<dbReference type="AlphaFoldDB" id="A0A1F2PHW3"/>
<evidence type="ECO:0000256" key="3">
    <source>
        <dbReference type="ARBA" id="ARBA00022729"/>
    </source>
</evidence>
<evidence type="ECO:0000256" key="2">
    <source>
        <dbReference type="ARBA" id="ARBA00022448"/>
    </source>
</evidence>
<evidence type="ECO:0000259" key="5">
    <source>
        <dbReference type="Pfam" id="PF13458"/>
    </source>
</evidence>
<dbReference type="Proteomes" id="UP000176244">
    <property type="component" value="Unassembled WGS sequence"/>
</dbReference>
<dbReference type="InterPro" id="IPR051010">
    <property type="entry name" value="BCAA_transport"/>
</dbReference>
<evidence type="ECO:0000313" key="6">
    <source>
        <dbReference type="EMBL" id="OFV70909.1"/>
    </source>
</evidence>
<dbReference type="Gene3D" id="3.40.50.2300">
    <property type="match status" value="2"/>
</dbReference>
<evidence type="ECO:0000256" key="4">
    <source>
        <dbReference type="ARBA" id="ARBA00022970"/>
    </source>
</evidence>
<dbReference type="STRING" id="52694.ACWI_14950"/>
<dbReference type="PANTHER" id="PTHR30483:SF6">
    <property type="entry name" value="PERIPLASMIC BINDING PROTEIN OF ABC TRANSPORTER FOR NATURAL AMINO ACIDS"/>
    <property type="match status" value="1"/>
</dbReference>
<dbReference type="PANTHER" id="PTHR30483">
    <property type="entry name" value="LEUCINE-SPECIFIC-BINDING PROTEIN"/>
    <property type="match status" value="1"/>
</dbReference>
<dbReference type="OrthoDB" id="9783240at2"/>
<dbReference type="Pfam" id="PF13458">
    <property type="entry name" value="Peripla_BP_6"/>
    <property type="match status" value="1"/>
</dbReference>
<dbReference type="SUPFAM" id="SSF53822">
    <property type="entry name" value="Periplasmic binding protein-like I"/>
    <property type="match status" value="1"/>
</dbReference>
<keyword evidence="6" id="KW-0675">Receptor</keyword>
<comment type="caution">
    <text evidence="6">The sequence shown here is derived from an EMBL/GenBank/DDBJ whole genome shotgun (WGS) entry which is preliminary data.</text>
</comment>
<feature type="domain" description="Leucine-binding protein" evidence="5">
    <location>
        <begin position="43"/>
        <end position="350"/>
    </location>
</feature>
<dbReference type="RefSeq" id="WP_070370816.1">
    <property type="nucleotide sequence ID" value="NZ_JAYFRG010000069.1"/>
</dbReference>
<proteinExistence type="inferred from homology"/>
<dbReference type="InterPro" id="IPR028081">
    <property type="entry name" value="Leu-bd"/>
</dbReference>
<reference evidence="6 7" key="1">
    <citation type="submission" date="2015-09" db="EMBL/GenBank/DDBJ databases">
        <title>Genome sequence of Acetobacterium wieringae DSM 1911.</title>
        <authorList>
            <person name="Poehlein A."/>
            <person name="Bengelsdorf F.R."/>
            <person name="Schiel-Bengelsdorf B."/>
            <person name="Duerre P."/>
            <person name="Daniel R."/>
        </authorList>
    </citation>
    <scope>NUCLEOTIDE SEQUENCE [LARGE SCALE GENOMIC DNA]</scope>
    <source>
        <strain evidence="6 7">DSM 1911</strain>
    </source>
</reference>
<dbReference type="InterPro" id="IPR028082">
    <property type="entry name" value="Peripla_BP_I"/>
</dbReference>